<gene>
    <name evidence="3" type="ORF">B1H20_28615</name>
</gene>
<keyword evidence="2" id="KW-0812">Transmembrane</keyword>
<feature type="region of interest" description="Disordered" evidence="1">
    <location>
        <begin position="1"/>
        <end position="21"/>
    </location>
</feature>
<name>A0A1V0UI47_STRVN</name>
<dbReference type="STRING" id="1935.B1H20_28615"/>
<dbReference type="Proteomes" id="UP000192445">
    <property type="component" value="Chromosome"/>
</dbReference>
<dbReference type="AlphaFoldDB" id="A0A1V0UI47"/>
<feature type="transmembrane region" description="Helical" evidence="2">
    <location>
        <begin position="33"/>
        <end position="54"/>
    </location>
</feature>
<evidence type="ECO:0000256" key="2">
    <source>
        <dbReference type="SAM" id="Phobius"/>
    </source>
</evidence>
<keyword evidence="2" id="KW-0472">Membrane</keyword>
<dbReference type="KEGG" id="svu:B1H20_28615"/>
<evidence type="ECO:0008006" key="5">
    <source>
        <dbReference type="Google" id="ProtNLM"/>
    </source>
</evidence>
<dbReference type="EMBL" id="CP020570">
    <property type="protein sequence ID" value="ARF64925.1"/>
    <property type="molecule type" value="Genomic_DNA"/>
</dbReference>
<dbReference type="NCBIfam" id="TIGR04222">
    <property type="entry name" value="near_uncomplex"/>
    <property type="match status" value="1"/>
</dbReference>
<evidence type="ECO:0000313" key="4">
    <source>
        <dbReference type="Proteomes" id="UP000192445"/>
    </source>
</evidence>
<dbReference type="InterPro" id="IPR026467">
    <property type="entry name" value="Ser/Gly_Cys_C_dom"/>
</dbReference>
<keyword evidence="2" id="KW-1133">Transmembrane helix</keyword>
<feature type="transmembrane region" description="Helical" evidence="2">
    <location>
        <begin position="208"/>
        <end position="231"/>
    </location>
</feature>
<organism evidence="3 4">
    <name type="scientific">Streptomyces violaceoruber</name>
    <dbReference type="NCBI Taxonomy" id="1935"/>
    <lineage>
        <taxon>Bacteria</taxon>
        <taxon>Bacillati</taxon>
        <taxon>Actinomycetota</taxon>
        <taxon>Actinomycetes</taxon>
        <taxon>Kitasatosporales</taxon>
        <taxon>Streptomycetaceae</taxon>
        <taxon>Streptomyces</taxon>
        <taxon>Streptomyces violaceoruber group</taxon>
    </lineage>
</organism>
<evidence type="ECO:0000313" key="3">
    <source>
        <dbReference type="EMBL" id="ARF64925.1"/>
    </source>
</evidence>
<proteinExistence type="predicted"/>
<reference evidence="3 4" key="1">
    <citation type="submission" date="2017-03" db="EMBL/GenBank/DDBJ databases">
        <title>Complete Genome Sequence of a natural compounds producer, Streptomyces violaceus S21.</title>
        <authorList>
            <person name="Zhong C."/>
            <person name="Zhao Z."/>
            <person name="Fu J."/>
            <person name="Zong G."/>
            <person name="Qin R."/>
            <person name="Cao G."/>
        </authorList>
    </citation>
    <scope>NUCLEOTIDE SEQUENCE [LARGE SCALE GENOMIC DNA]</scope>
    <source>
        <strain evidence="3 4">S21</strain>
    </source>
</reference>
<protein>
    <recommendedName>
        <fullName evidence="5">TIGR04222 domain-containing membrane protein</fullName>
    </recommendedName>
</protein>
<evidence type="ECO:0000256" key="1">
    <source>
        <dbReference type="SAM" id="MobiDB-lite"/>
    </source>
</evidence>
<sequence length="383" mass="36756">MAGPLGFPPAGPGHPADPCGARRPRGEVNAVNALALVLNIAALVSAVLLITTAVSAGSRRPSAGPFPGVHDLYEAAFLNGGPARVVDTALTALYADGRVLIGGPGIISVQRPQASDPVERAVLHELSAAPSGALHVIREAAMRHPAVQEIGDGLAQRGLLVPPAANRGVWRWGLVQGVSCLVAFPVSIVLTVLQYATHGASFDLPAPFVVKMLPAIVVGGISGLVVASVAARRITGAGRRAAQGFGAAHAQAADQAHLVAVRGLRALPDPTLRAQLIAAARLGAPRRRRSSGHTYGSSTTGGTAVAATTVWCAASGPGASSCGGSSGGGSGSGCGGGSGCSSGSGCGGGSGSSCGGGGSSCGGGGGGSGCGGGGGGGCGGGGS</sequence>
<accession>A0A1V0UI47</accession>
<feature type="transmembrane region" description="Helical" evidence="2">
    <location>
        <begin position="174"/>
        <end position="196"/>
    </location>
</feature>
<feature type="compositionally biased region" description="Pro residues" evidence="1">
    <location>
        <begin position="1"/>
        <end position="12"/>
    </location>
</feature>